<comment type="caution">
    <text evidence="1">The sequence shown here is derived from an EMBL/GenBank/DDBJ whole genome shotgun (WGS) entry which is preliminary data.</text>
</comment>
<reference evidence="1" key="1">
    <citation type="submission" date="2022-08" db="EMBL/GenBank/DDBJ databases">
        <authorList>
            <consortium name="DOE Joint Genome Institute"/>
            <person name="Min B."/>
            <person name="Riley R."/>
            <person name="Sierra-Patev S."/>
            <person name="Naranjo-Ortiz M."/>
            <person name="Looney B."/>
            <person name="Konkel Z."/>
            <person name="Slot J.C."/>
            <person name="Sakamoto Y."/>
            <person name="Steenwyk J.L."/>
            <person name="Rokas A."/>
            <person name="Carro J."/>
            <person name="Camarero S."/>
            <person name="Ferreira P."/>
            <person name="Molpeceres G."/>
            <person name="Ruiz-Duenas F.J."/>
            <person name="Serrano A."/>
            <person name="Henrissat B."/>
            <person name="Drula E."/>
            <person name="Hughes K.W."/>
            <person name="Mata J.L."/>
            <person name="Ishikawa N.K."/>
            <person name="Vargas-Isla R."/>
            <person name="Ushijima S."/>
            <person name="Smith C.A."/>
            <person name="Ahrendt S."/>
            <person name="Andreopoulos W."/>
            <person name="He G."/>
            <person name="Labutti K."/>
            <person name="Lipzen A."/>
            <person name="Ng V."/>
            <person name="Sandor L."/>
            <person name="Barry K."/>
            <person name="Martinez A.T."/>
            <person name="Xiao Y."/>
            <person name="Gibbons J.G."/>
            <person name="Terashima K."/>
            <person name="Hibbett D.S."/>
            <person name="Grigoriev I.V."/>
        </authorList>
    </citation>
    <scope>NUCLEOTIDE SEQUENCE</scope>
    <source>
        <strain evidence="1">Sp2 HRB7682 ss15</strain>
    </source>
</reference>
<gene>
    <name evidence="1" type="ORF">C8J55DRAFT_524562</name>
</gene>
<proteinExistence type="predicted"/>
<organism evidence="1 2">
    <name type="scientific">Lentinula lateritia</name>
    <dbReference type="NCBI Taxonomy" id="40482"/>
    <lineage>
        <taxon>Eukaryota</taxon>
        <taxon>Fungi</taxon>
        <taxon>Dikarya</taxon>
        <taxon>Basidiomycota</taxon>
        <taxon>Agaricomycotina</taxon>
        <taxon>Agaricomycetes</taxon>
        <taxon>Agaricomycetidae</taxon>
        <taxon>Agaricales</taxon>
        <taxon>Marasmiineae</taxon>
        <taxon>Omphalotaceae</taxon>
        <taxon>Lentinula</taxon>
    </lineage>
</organism>
<sequence>MYRCLSLSYHKLLSCFPLSHWYRSLQSVAVLEVERKHLQRKRGKPCSAINDRSQALRLIIFF</sequence>
<evidence type="ECO:0000313" key="2">
    <source>
        <dbReference type="Proteomes" id="UP001150238"/>
    </source>
</evidence>
<reference evidence="1" key="2">
    <citation type="journal article" date="2023" name="Proc. Natl. Acad. Sci. U.S.A.">
        <title>A global phylogenomic analysis of the shiitake genus Lentinula.</title>
        <authorList>
            <person name="Sierra-Patev S."/>
            <person name="Min B."/>
            <person name="Naranjo-Ortiz M."/>
            <person name="Looney B."/>
            <person name="Konkel Z."/>
            <person name="Slot J.C."/>
            <person name="Sakamoto Y."/>
            <person name="Steenwyk J.L."/>
            <person name="Rokas A."/>
            <person name="Carro J."/>
            <person name="Camarero S."/>
            <person name="Ferreira P."/>
            <person name="Molpeceres G."/>
            <person name="Ruiz-Duenas F.J."/>
            <person name="Serrano A."/>
            <person name="Henrissat B."/>
            <person name="Drula E."/>
            <person name="Hughes K.W."/>
            <person name="Mata J.L."/>
            <person name="Ishikawa N.K."/>
            <person name="Vargas-Isla R."/>
            <person name="Ushijima S."/>
            <person name="Smith C.A."/>
            <person name="Donoghue J."/>
            <person name="Ahrendt S."/>
            <person name="Andreopoulos W."/>
            <person name="He G."/>
            <person name="LaButti K."/>
            <person name="Lipzen A."/>
            <person name="Ng V."/>
            <person name="Riley R."/>
            <person name="Sandor L."/>
            <person name="Barry K."/>
            <person name="Martinez A.T."/>
            <person name="Xiao Y."/>
            <person name="Gibbons J.G."/>
            <person name="Terashima K."/>
            <person name="Grigoriev I.V."/>
            <person name="Hibbett D."/>
        </authorList>
    </citation>
    <scope>NUCLEOTIDE SEQUENCE</scope>
    <source>
        <strain evidence="1">Sp2 HRB7682 ss15</strain>
    </source>
</reference>
<dbReference type="AlphaFoldDB" id="A0A9W9DFV6"/>
<dbReference type="EMBL" id="JANVFS010000037">
    <property type="protein sequence ID" value="KAJ4468630.1"/>
    <property type="molecule type" value="Genomic_DNA"/>
</dbReference>
<protein>
    <submittedName>
        <fullName evidence="1">Uncharacterized protein</fullName>
    </submittedName>
</protein>
<name>A0A9W9DFV6_9AGAR</name>
<evidence type="ECO:0000313" key="1">
    <source>
        <dbReference type="EMBL" id="KAJ4468630.1"/>
    </source>
</evidence>
<accession>A0A9W9DFV6</accession>
<dbReference type="Proteomes" id="UP001150238">
    <property type="component" value="Unassembled WGS sequence"/>
</dbReference>